<dbReference type="AlphaFoldDB" id="A0A2P2PF02"/>
<proteinExistence type="predicted"/>
<reference evidence="1" key="1">
    <citation type="submission" date="2018-02" db="EMBL/GenBank/DDBJ databases">
        <title>Rhizophora mucronata_Transcriptome.</title>
        <authorList>
            <person name="Meera S.P."/>
            <person name="Sreeshan A."/>
            <person name="Augustine A."/>
        </authorList>
    </citation>
    <scope>NUCLEOTIDE SEQUENCE</scope>
    <source>
        <tissue evidence="1">Leaf</tissue>
    </source>
</reference>
<sequence length="32" mass="3710">MSYPRTHQISLLHIHNLNLLPIDECQVVAKLI</sequence>
<dbReference type="EMBL" id="GGEC01072821">
    <property type="protein sequence ID" value="MBX53305.1"/>
    <property type="molecule type" value="Transcribed_RNA"/>
</dbReference>
<name>A0A2P2PF02_RHIMU</name>
<organism evidence="1">
    <name type="scientific">Rhizophora mucronata</name>
    <name type="common">Asiatic mangrove</name>
    <dbReference type="NCBI Taxonomy" id="61149"/>
    <lineage>
        <taxon>Eukaryota</taxon>
        <taxon>Viridiplantae</taxon>
        <taxon>Streptophyta</taxon>
        <taxon>Embryophyta</taxon>
        <taxon>Tracheophyta</taxon>
        <taxon>Spermatophyta</taxon>
        <taxon>Magnoliopsida</taxon>
        <taxon>eudicotyledons</taxon>
        <taxon>Gunneridae</taxon>
        <taxon>Pentapetalae</taxon>
        <taxon>rosids</taxon>
        <taxon>fabids</taxon>
        <taxon>Malpighiales</taxon>
        <taxon>Rhizophoraceae</taxon>
        <taxon>Rhizophora</taxon>
    </lineage>
</organism>
<protein>
    <submittedName>
        <fullName evidence="1">Uncharacterized protein</fullName>
    </submittedName>
</protein>
<evidence type="ECO:0000313" key="1">
    <source>
        <dbReference type="EMBL" id="MBX53305.1"/>
    </source>
</evidence>
<accession>A0A2P2PF02</accession>